<organism evidence="2 3">
    <name type="scientific">Cognatilysobacter xinjiangensis</name>
    <dbReference type="NCBI Taxonomy" id="546892"/>
    <lineage>
        <taxon>Bacteria</taxon>
        <taxon>Pseudomonadati</taxon>
        <taxon>Pseudomonadota</taxon>
        <taxon>Gammaproteobacteria</taxon>
        <taxon>Lysobacterales</taxon>
        <taxon>Lysobacteraceae</taxon>
        <taxon>Cognatilysobacter</taxon>
    </lineage>
</organism>
<dbReference type="InterPro" id="IPR018706">
    <property type="entry name" value="DUF2214_membrane"/>
</dbReference>
<protein>
    <submittedName>
        <fullName evidence="2">Membrane protein</fullName>
    </submittedName>
</protein>
<feature type="transmembrane region" description="Helical" evidence="1">
    <location>
        <begin position="83"/>
        <end position="101"/>
    </location>
</feature>
<evidence type="ECO:0000313" key="2">
    <source>
        <dbReference type="EMBL" id="GGZ56725.1"/>
    </source>
</evidence>
<feature type="transmembrane region" description="Helical" evidence="1">
    <location>
        <begin position="41"/>
        <end position="63"/>
    </location>
</feature>
<feature type="transmembrane region" description="Helical" evidence="1">
    <location>
        <begin position="131"/>
        <end position="149"/>
    </location>
</feature>
<dbReference type="Pfam" id="PF09980">
    <property type="entry name" value="DUF2214"/>
    <property type="match status" value="1"/>
</dbReference>
<keyword evidence="1" id="KW-1133">Transmembrane helix</keyword>
<gene>
    <name evidence="2" type="ORF">GCM10008101_07700</name>
</gene>
<keyword evidence="1" id="KW-0472">Membrane</keyword>
<evidence type="ECO:0000313" key="3">
    <source>
        <dbReference type="Proteomes" id="UP000643403"/>
    </source>
</evidence>
<evidence type="ECO:0000256" key="1">
    <source>
        <dbReference type="SAM" id="Phobius"/>
    </source>
</evidence>
<accession>A0ABQ3BU13</accession>
<proteinExistence type="predicted"/>
<reference evidence="3" key="1">
    <citation type="journal article" date="2019" name="Int. J. Syst. Evol. Microbiol.">
        <title>The Global Catalogue of Microorganisms (GCM) 10K type strain sequencing project: providing services to taxonomists for standard genome sequencing and annotation.</title>
        <authorList>
            <consortium name="The Broad Institute Genomics Platform"/>
            <consortium name="The Broad Institute Genome Sequencing Center for Infectious Disease"/>
            <person name="Wu L."/>
            <person name="Ma J."/>
        </authorList>
    </citation>
    <scope>NUCLEOTIDE SEQUENCE [LARGE SCALE GENOMIC DNA]</scope>
    <source>
        <strain evidence="3">KCTC 22558</strain>
    </source>
</reference>
<sequence>MWRDFALASLHHVLVVGLIAMLASEMALLRGRPDATALQRLGRLDIGYGLTATALLVVGLLRVFQGLKGADFYLHNPWFHAKAGAFLLAALLSLVPTLAYARWRRALRDDAGFVPDAAAWARAARLVRVQLALIVVIVIAAAGMARYGGL</sequence>
<keyword evidence="1" id="KW-0812">Transmembrane</keyword>
<feature type="transmembrane region" description="Helical" evidence="1">
    <location>
        <begin position="6"/>
        <end position="29"/>
    </location>
</feature>
<comment type="caution">
    <text evidence="2">The sequence shown here is derived from an EMBL/GenBank/DDBJ whole genome shotgun (WGS) entry which is preliminary data.</text>
</comment>
<dbReference type="RefSeq" id="WP_189447043.1">
    <property type="nucleotide sequence ID" value="NZ_BMXY01000001.1"/>
</dbReference>
<dbReference type="Proteomes" id="UP000643403">
    <property type="component" value="Unassembled WGS sequence"/>
</dbReference>
<dbReference type="EMBL" id="BMXY01000001">
    <property type="protein sequence ID" value="GGZ56725.1"/>
    <property type="molecule type" value="Genomic_DNA"/>
</dbReference>
<keyword evidence="3" id="KW-1185">Reference proteome</keyword>
<name>A0ABQ3BU13_9GAMM</name>